<organism evidence="1 2">
    <name type="scientific">Bauhinia variegata</name>
    <name type="common">Purple orchid tree</name>
    <name type="synonym">Phanera variegata</name>
    <dbReference type="NCBI Taxonomy" id="167791"/>
    <lineage>
        <taxon>Eukaryota</taxon>
        <taxon>Viridiplantae</taxon>
        <taxon>Streptophyta</taxon>
        <taxon>Embryophyta</taxon>
        <taxon>Tracheophyta</taxon>
        <taxon>Spermatophyta</taxon>
        <taxon>Magnoliopsida</taxon>
        <taxon>eudicotyledons</taxon>
        <taxon>Gunneridae</taxon>
        <taxon>Pentapetalae</taxon>
        <taxon>rosids</taxon>
        <taxon>fabids</taxon>
        <taxon>Fabales</taxon>
        <taxon>Fabaceae</taxon>
        <taxon>Cercidoideae</taxon>
        <taxon>Cercideae</taxon>
        <taxon>Bauhiniinae</taxon>
        <taxon>Bauhinia</taxon>
    </lineage>
</organism>
<reference evidence="1 2" key="1">
    <citation type="journal article" date="2022" name="DNA Res.">
        <title>Chromosomal-level genome assembly of the orchid tree Bauhinia variegata (Leguminosae; Cercidoideae) supports the allotetraploid origin hypothesis of Bauhinia.</title>
        <authorList>
            <person name="Zhong Y."/>
            <person name="Chen Y."/>
            <person name="Zheng D."/>
            <person name="Pang J."/>
            <person name="Liu Y."/>
            <person name="Luo S."/>
            <person name="Meng S."/>
            <person name="Qian L."/>
            <person name="Wei D."/>
            <person name="Dai S."/>
            <person name="Zhou R."/>
        </authorList>
    </citation>
    <scope>NUCLEOTIDE SEQUENCE [LARGE SCALE GENOMIC DNA]</scope>
    <source>
        <strain evidence="1">BV-YZ2020</strain>
    </source>
</reference>
<protein>
    <submittedName>
        <fullName evidence="1">Uncharacterized protein</fullName>
    </submittedName>
</protein>
<keyword evidence="2" id="KW-1185">Reference proteome</keyword>
<name>A0ACB9Q9Q8_BAUVA</name>
<evidence type="ECO:0000313" key="2">
    <source>
        <dbReference type="Proteomes" id="UP000828941"/>
    </source>
</evidence>
<dbReference type="EMBL" id="CM039426">
    <property type="protein sequence ID" value="KAI4357596.1"/>
    <property type="molecule type" value="Genomic_DNA"/>
</dbReference>
<dbReference type="Proteomes" id="UP000828941">
    <property type="component" value="Chromosome 1"/>
</dbReference>
<sequence>MANKGAVADWSSGLCDCCSDANSCCLTIWCPCVTFGRIAEIVDQGTLGCCFHGTLCCLLGAFFHLAPSLYTCIYRKNMRATYNIEGNQCVDCLLSFFCFNLSLCQQYRELKARGYDPSAGWEGNAHLQRGGATAAPAFEAGMTR</sequence>
<gene>
    <name evidence="1" type="ORF">L6164_001534</name>
</gene>
<accession>A0ACB9Q9Q8</accession>
<evidence type="ECO:0000313" key="1">
    <source>
        <dbReference type="EMBL" id="KAI4357596.1"/>
    </source>
</evidence>
<comment type="caution">
    <text evidence="1">The sequence shown here is derived from an EMBL/GenBank/DDBJ whole genome shotgun (WGS) entry which is preliminary data.</text>
</comment>
<proteinExistence type="predicted"/>